<organism evidence="3 4">
    <name type="scientific">Basidiobolus meristosporus CBS 931.73</name>
    <dbReference type="NCBI Taxonomy" id="1314790"/>
    <lineage>
        <taxon>Eukaryota</taxon>
        <taxon>Fungi</taxon>
        <taxon>Fungi incertae sedis</taxon>
        <taxon>Zoopagomycota</taxon>
        <taxon>Entomophthoromycotina</taxon>
        <taxon>Basidiobolomycetes</taxon>
        <taxon>Basidiobolales</taxon>
        <taxon>Basidiobolaceae</taxon>
        <taxon>Basidiobolus</taxon>
    </lineage>
</organism>
<evidence type="ECO:0000256" key="1">
    <source>
        <dbReference type="SAM" id="MobiDB-lite"/>
    </source>
</evidence>
<feature type="compositionally biased region" description="Basic and acidic residues" evidence="1">
    <location>
        <begin position="167"/>
        <end position="203"/>
    </location>
</feature>
<dbReference type="InterPro" id="IPR048800">
    <property type="entry name" value="Cac1-like_C"/>
</dbReference>
<reference evidence="3 4" key="1">
    <citation type="submission" date="2016-07" db="EMBL/GenBank/DDBJ databases">
        <title>Pervasive Adenine N6-methylation of Active Genes in Fungi.</title>
        <authorList>
            <consortium name="DOE Joint Genome Institute"/>
            <person name="Mondo S.J."/>
            <person name="Dannebaum R.O."/>
            <person name="Kuo R.C."/>
            <person name="Labutti K."/>
            <person name="Haridas S."/>
            <person name="Kuo A."/>
            <person name="Salamov A."/>
            <person name="Ahrendt S.R."/>
            <person name="Lipzen A."/>
            <person name="Sullivan W."/>
            <person name="Andreopoulos W.B."/>
            <person name="Clum A."/>
            <person name="Lindquist E."/>
            <person name="Daum C."/>
            <person name="Ramamoorthy G.K."/>
            <person name="Gryganskyi A."/>
            <person name="Culley D."/>
            <person name="Magnuson J.K."/>
            <person name="James T.Y."/>
            <person name="O'Malley M.A."/>
            <person name="Stajich J.E."/>
            <person name="Spatafora J.W."/>
            <person name="Visel A."/>
            <person name="Grigoriev I.V."/>
        </authorList>
    </citation>
    <scope>NUCLEOTIDE SEQUENCE [LARGE SCALE GENOMIC DNA]</scope>
    <source>
        <strain evidence="3 4">CBS 931.73</strain>
    </source>
</reference>
<dbReference type="STRING" id="1314790.A0A1Y1XWM0"/>
<name>A0A1Y1XWM0_9FUNG</name>
<evidence type="ECO:0000259" key="2">
    <source>
        <dbReference type="Pfam" id="PF21796"/>
    </source>
</evidence>
<sequence length="383" mass="43653">MLTQSTLLTRSNSSDLPLSSLALHVMDIVCPTGYKDDDAPVEPPKINPRSVEDSILLLARHHNYIDSNAILGINHEDERPCPNLAIVRWEVQNLDLAFSPDLKQVINRRREKQKQALFDSLPDDQKENIRTRAQSSKRKRKVQDVIDEELKRKEREEREAKKRKAKEQKEAEKRHLKEQKEHERKLQKEEERKKEVQKQKDQGQTRIQGFFSSIKKDRAITTQPEEPSDDYESALHSKHTAAHIRGIFRSTLGRSFVDQSNDAARLEEGGSILAKPNAPKRKLLQFAENLAFAGIQCPLNPLEKSCYPLYAGLDAGNDEAAEAVQKANRRLFPEERVEEFLKLVSGSAKRVGKLVEELQGTFPGVTKSQLVAKLKELASKEKC</sequence>
<proteinExistence type="predicted"/>
<gene>
    <name evidence="3" type="ORF">K493DRAFT_357748</name>
</gene>
<evidence type="ECO:0000313" key="3">
    <source>
        <dbReference type="EMBL" id="ORX89744.1"/>
    </source>
</evidence>
<evidence type="ECO:0000313" key="4">
    <source>
        <dbReference type="Proteomes" id="UP000193498"/>
    </source>
</evidence>
<dbReference type="Proteomes" id="UP000193498">
    <property type="component" value="Unassembled WGS sequence"/>
</dbReference>
<dbReference type="EMBL" id="MCFE01000425">
    <property type="protein sequence ID" value="ORX89744.1"/>
    <property type="molecule type" value="Genomic_DNA"/>
</dbReference>
<dbReference type="AlphaFoldDB" id="A0A1Y1XWM0"/>
<dbReference type="Pfam" id="PF21796">
    <property type="entry name" value="Cac1_C"/>
    <property type="match status" value="1"/>
</dbReference>
<protein>
    <recommendedName>
        <fullName evidence="2">Chromatin assembly factor 1 subunit Cac1-like C-terminal domain-containing protein</fullName>
    </recommendedName>
</protein>
<accession>A0A1Y1XWM0</accession>
<feature type="region of interest" description="Disordered" evidence="1">
    <location>
        <begin position="116"/>
        <end position="231"/>
    </location>
</feature>
<comment type="caution">
    <text evidence="3">The sequence shown here is derived from an EMBL/GenBank/DDBJ whole genome shotgun (WGS) entry which is preliminary data.</text>
</comment>
<dbReference type="InParanoid" id="A0A1Y1XWM0"/>
<keyword evidence="4" id="KW-1185">Reference proteome</keyword>
<feature type="compositionally biased region" description="Basic and acidic residues" evidence="1">
    <location>
        <begin position="142"/>
        <end position="160"/>
    </location>
</feature>
<feature type="domain" description="Chromatin assembly factor 1 subunit Cac1-like C-terminal" evidence="2">
    <location>
        <begin position="338"/>
        <end position="381"/>
    </location>
</feature>